<feature type="transmembrane region" description="Helical" evidence="1">
    <location>
        <begin position="345"/>
        <end position="371"/>
    </location>
</feature>
<feature type="transmembrane region" description="Helical" evidence="1">
    <location>
        <begin position="302"/>
        <end position="324"/>
    </location>
</feature>
<feature type="transmembrane region" description="Helical" evidence="1">
    <location>
        <begin position="271"/>
        <end position="296"/>
    </location>
</feature>
<evidence type="ECO:0000256" key="2">
    <source>
        <dbReference type="SAM" id="SignalP"/>
    </source>
</evidence>
<dbReference type="InterPro" id="IPR058486">
    <property type="entry name" value="DUF8173"/>
</dbReference>
<evidence type="ECO:0000313" key="4">
    <source>
        <dbReference type="EMBL" id="NVE96023.1"/>
    </source>
</evidence>
<feature type="domain" description="DUF8173" evidence="3">
    <location>
        <begin position="234"/>
        <end position="383"/>
    </location>
</feature>
<dbReference type="EMBL" id="JABWTA010000001">
    <property type="protein sequence ID" value="NVE96023.1"/>
    <property type="molecule type" value="Genomic_DNA"/>
</dbReference>
<sequence>MLFEKARSIRQLAAPAMVVLAALALPSSSIGQDQADSSAISVDEEFESEMVFLSGEEIVASQRTTDDLFAAGGTVEAKGVSADHLFLTGGDITVSNAEVRDLIAAGGEVRLNAANVADDLIAAGGEVIAGEGFEIGGTAIVTGGTVRFNAPVGQDLRIGANEIFVDSTVAGTSRLSGSKIVIGPNARLQGDLLYRGDDLTIDPSAVIEGDRTELPAWESYNPEEAGAGLGSFFVYFSLSILISYFVIVSLLVLVLPSLMQRTSDMLHATPLRALGIGVLYAFVVPVMGILLVWTVLGIPLAIFLFLASLALTPLAVAVTAYFVGMLGRRVVSKRSDAPRNTAERFIWPLAGVAILFALSLIPLLGLLVMLFSMLFGLGALLRQATGALTALPSASVDAPRPATA</sequence>
<keyword evidence="1" id="KW-0812">Transmembrane</keyword>
<reference evidence="4 5" key="1">
    <citation type="submission" date="2020-06" db="EMBL/GenBank/DDBJ databases">
        <title>Altererythrobacter lutimaris sp. nov., a marine bacterium isolated from a tidal flat.</title>
        <authorList>
            <person name="Kim D."/>
            <person name="Yoo Y."/>
            <person name="Kim J.-J."/>
        </authorList>
    </citation>
    <scope>NUCLEOTIDE SEQUENCE [LARGE SCALE GENOMIC DNA]</scope>
    <source>
        <strain evidence="4 5">JGD-16</strain>
    </source>
</reference>
<keyword evidence="2" id="KW-0732">Signal</keyword>
<evidence type="ECO:0000256" key="1">
    <source>
        <dbReference type="SAM" id="Phobius"/>
    </source>
</evidence>
<keyword evidence="1" id="KW-0472">Membrane</keyword>
<feature type="chain" id="PRO_5032986259" description="DUF8173 domain-containing protein" evidence="2">
    <location>
        <begin position="32"/>
        <end position="404"/>
    </location>
</feature>
<keyword evidence="1" id="KW-1133">Transmembrane helix</keyword>
<name>A0A850HCS0_9SPHN</name>
<dbReference type="Proteomes" id="UP000546031">
    <property type="component" value="Unassembled WGS sequence"/>
</dbReference>
<organism evidence="4 5">
    <name type="scientific">Altererythrobacter lutimaris</name>
    <dbReference type="NCBI Taxonomy" id="2743979"/>
    <lineage>
        <taxon>Bacteria</taxon>
        <taxon>Pseudomonadati</taxon>
        <taxon>Pseudomonadota</taxon>
        <taxon>Alphaproteobacteria</taxon>
        <taxon>Sphingomonadales</taxon>
        <taxon>Erythrobacteraceae</taxon>
        <taxon>Altererythrobacter</taxon>
    </lineage>
</organism>
<gene>
    <name evidence="4" type="ORF">HUO12_14050</name>
</gene>
<accession>A0A850HCS0</accession>
<evidence type="ECO:0000313" key="5">
    <source>
        <dbReference type="Proteomes" id="UP000546031"/>
    </source>
</evidence>
<evidence type="ECO:0000259" key="3">
    <source>
        <dbReference type="Pfam" id="PF26514"/>
    </source>
</evidence>
<comment type="caution">
    <text evidence="4">The sequence shown here is derived from an EMBL/GenBank/DDBJ whole genome shotgun (WGS) entry which is preliminary data.</text>
</comment>
<dbReference type="AlphaFoldDB" id="A0A850HCS0"/>
<proteinExistence type="predicted"/>
<protein>
    <recommendedName>
        <fullName evidence="3">DUF8173 domain-containing protein</fullName>
    </recommendedName>
</protein>
<dbReference type="Pfam" id="PF26514">
    <property type="entry name" value="DUF8173"/>
    <property type="match status" value="1"/>
</dbReference>
<keyword evidence="5" id="KW-1185">Reference proteome</keyword>
<dbReference type="RefSeq" id="WP_176274187.1">
    <property type="nucleotide sequence ID" value="NZ_JABWTA010000001.1"/>
</dbReference>
<feature type="signal peptide" evidence="2">
    <location>
        <begin position="1"/>
        <end position="31"/>
    </location>
</feature>
<feature type="transmembrane region" description="Helical" evidence="1">
    <location>
        <begin position="232"/>
        <end position="259"/>
    </location>
</feature>